<sequence length="116" mass="13526">MMGACWRVVCRQEGLPSLRIAKRCWDPWCTHPIPWKINISSKMTSGPMLGCNGLLFSLRIVRNIYPCQFNNTGDSVYREREGEEERNRQSKPEKNPGFPPMNWICGCSRRTRKYSN</sequence>
<evidence type="ECO:0000256" key="1">
    <source>
        <dbReference type="SAM" id="MobiDB-lite"/>
    </source>
</evidence>
<evidence type="ECO:0000313" key="3">
    <source>
        <dbReference type="Proteomes" id="UP000233100"/>
    </source>
</evidence>
<reference evidence="2" key="2">
    <citation type="submission" date="2025-08" db="UniProtKB">
        <authorList>
            <consortium name="Ensembl"/>
        </authorList>
    </citation>
    <scope>IDENTIFICATION</scope>
</reference>
<reference evidence="2" key="3">
    <citation type="submission" date="2025-09" db="UniProtKB">
        <authorList>
            <consortium name="Ensembl"/>
        </authorList>
    </citation>
    <scope>IDENTIFICATION</scope>
</reference>
<reference evidence="2 3" key="1">
    <citation type="submission" date="2013-03" db="EMBL/GenBank/DDBJ databases">
        <authorList>
            <person name="Warren W."/>
            <person name="Wilson R.K."/>
        </authorList>
    </citation>
    <scope>NUCLEOTIDE SEQUENCE</scope>
</reference>
<name>A0A7N9CA17_MACFA</name>
<dbReference type="AlphaFoldDB" id="A0A7N9CA17"/>
<feature type="region of interest" description="Disordered" evidence="1">
    <location>
        <begin position="78"/>
        <end position="101"/>
    </location>
</feature>
<evidence type="ECO:0000313" key="2">
    <source>
        <dbReference type="Ensembl" id="ENSMFAP00000047098.1"/>
    </source>
</evidence>
<keyword evidence="3" id="KW-1185">Reference proteome</keyword>
<protein>
    <submittedName>
        <fullName evidence="2">Uncharacterized protein</fullName>
    </submittedName>
</protein>
<organism evidence="2 3">
    <name type="scientific">Macaca fascicularis</name>
    <name type="common">Crab-eating macaque</name>
    <name type="synonym">Cynomolgus monkey</name>
    <dbReference type="NCBI Taxonomy" id="9541"/>
    <lineage>
        <taxon>Eukaryota</taxon>
        <taxon>Metazoa</taxon>
        <taxon>Chordata</taxon>
        <taxon>Craniata</taxon>
        <taxon>Vertebrata</taxon>
        <taxon>Euteleostomi</taxon>
        <taxon>Mammalia</taxon>
        <taxon>Eutheria</taxon>
        <taxon>Euarchontoglires</taxon>
        <taxon>Primates</taxon>
        <taxon>Haplorrhini</taxon>
        <taxon>Catarrhini</taxon>
        <taxon>Cercopithecidae</taxon>
        <taxon>Cercopithecinae</taxon>
        <taxon>Macaca</taxon>
    </lineage>
</organism>
<accession>A0A7N9CA17</accession>
<dbReference type="Proteomes" id="UP000233100">
    <property type="component" value="Chromosome 13"/>
</dbReference>
<dbReference type="Ensembl" id="ENSMFAT00000091172.1">
    <property type="protein sequence ID" value="ENSMFAP00000047098.1"/>
    <property type="gene ID" value="ENSMFAG00000057748.1"/>
</dbReference>
<dbReference type="GeneTree" id="ENSGT01030000240209"/>
<proteinExistence type="predicted"/>
<feature type="compositionally biased region" description="Basic and acidic residues" evidence="1">
    <location>
        <begin position="78"/>
        <end position="94"/>
    </location>
</feature>